<dbReference type="InterPro" id="IPR008271">
    <property type="entry name" value="Ser/Thr_kinase_AS"/>
</dbReference>
<keyword evidence="2 3" id="KW-0067">ATP-binding</keyword>
<gene>
    <name evidence="6" type="ORF">ADUPG1_008072</name>
</gene>
<evidence type="ECO:0000256" key="1">
    <source>
        <dbReference type="ARBA" id="ARBA00022741"/>
    </source>
</evidence>
<dbReference type="InterPro" id="IPR000719">
    <property type="entry name" value="Prot_kinase_dom"/>
</dbReference>
<dbReference type="PANTHER" id="PTHR44167">
    <property type="entry name" value="OVARIAN-SPECIFIC SERINE/THREONINE-PROTEIN KINASE LOK-RELATED"/>
    <property type="match status" value="1"/>
</dbReference>
<feature type="domain" description="Protein kinase" evidence="5">
    <location>
        <begin position="565"/>
        <end position="924"/>
    </location>
</feature>
<evidence type="ECO:0000259" key="5">
    <source>
        <dbReference type="PROSITE" id="PS50011"/>
    </source>
</evidence>
<dbReference type="Proteomes" id="UP001057375">
    <property type="component" value="Unassembled WGS sequence"/>
</dbReference>
<name>A0ABQ5KQM3_9EUKA</name>
<dbReference type="PROSITE" id="PS00107">
    <property type="entry name" value="PROTEIN_KINASE_ATP"/>
    <property type="match status" value="1"/>
</dbReference>
<evidence type="ECO:0000256" key="4">
    <source>
        <dbReference type="SAM" id="MobiDB-lite"/>
    </source>
</evidence>
<sequence length="954" mass="106602">MKYDTKWRLVLDVDSSIPNPSSYVSSHTSMISFQNLAFIPPETLQYNNYLPSRSIAWTLGLLLWSLFNECEIPYLSDPSVSKYLNDNMKCTPEHSETAFKALQTRICEGEILDFSESPLLKALEAKGGAYVEVSRSLTEIYNLLVHKDFHKRISVPVGAASSNPFSIIKNLKGEIAHLYARFPSVSSGFKPPPTTKLISRQLDAFDGNPGIFGEITKANYISSEKVLPFSHPSIAPLSELSRHVESTIHDLPCLECFCQGGDQHIQFSSMKLSFVGTPSLKGFRFKVTGDRIPHFLSFTFTRASGTKLSILCSTEKARQNATYFVPFKVDRVNYCEIKCISTWYCSDPKPECRFDSLQFILTAKEATLAEEERTKFLSERDKCVIPCGFVPNRTYKSPLIPLDSPSTIKIPKGKITANLAHKTRLFTVQDCLVGKTRAKFFSITLPMPAACHVGAIHLYSNPANNGVRFLDVELKFSGGSTITKVFNFPESKEGWFVLPINEKSIVSCTIKSIESCTGLKWSEIAALSVISPPAPTPTPPVASPSTPSRKKKTPDLPVISSLSGISSKCIIGKGAFGDAILVELVDLYGVKETQFAVLKRLQATKIQEGDCFVKSMKKESKTQLKLFNACPDRIPKPLYILDIIPPSNPSSRVYGIMMEYCKGLSVKEFTKTWARDKKGNGYDPLKLASVSMQMILCLAEISEKASKRSLVHRDIKPENFLVRVDDRNCCKVVLADFGLATVRDSLSKSSLHVPVARDLDKEKEYDDKGKEEKKKITGTIKYNAPEGLSRGCYNSASDLFSLAISIYSMFNHELEPPPYHGCYTPTDLLSYLKKHGAPDITRLPKFLELKKAHKNGVQLFSTLEYIYHELTIINEKERTMTIKEAKSLVYEVIHLVPNLLPYDGWVCPSTDRLIDKLLDEHGNVSIVPPDEDEEEEEEEEEDGGELKVPGPINW</sequence>
<proteinExistence type="predicted"/>
<keyword evidence="7" id="KW-1185">Reference proteome</keyword>
<reference evidence="6" key="1">
    <citation type="submission" date="2022-03" db="EMBL/GenBank/DDBJ databases">
        <title>Draft genome sequence of Aduncisulcus paluster, a free-living microaerophilic Fornicata.</title>
        <authorList>
            <person name="Yuyama I."/>
            <person name="Kume K."/>
            <person name="Tamura T."/>
            <person name="Inagaki Y."/>
            <person name="Hashimoto T."/>
        </authorList>
    </citation>
    <scope>NUCLEOTIDE SEQUENCE</scope>
    <source>
        <strain evidence="6">NY0171</strain>
    </source>
</reference>
<dbReference type="PROSITE" id="PS00108">
    <property type="entry name" value="PROTEIN_KINASE_ST"/>
    <property type="match status" value="1"/>
</dbReference>
<evidence type="ECO:0000313" key="6">
    <source>
        <dbReference type="EMBL" id="GKT34782.1"/>
    </source>
</evidence>
<feature type="compositionally biased region" description="Acidic residues" evidence="4">
    <location>
        <begin position="929"/>
        <end position="943"/>
    </location>
</feature>
<dbReference type="SMART" id="SM00220">
    <property type="entry name" value="S_TKc"/>
    <property type="match status" value="1"/>
</dbReference>
<dbReference type="EMBL" id="BQXS01010866">
    <property type="protein sequence ID" value="GKT34782.1"/>
    <property type="molecule type" value="Genomic_DNA"/>
</dbReference>
<organism evidence="6 7">
    <name type="scientific">Aduncisulcus paluster</name>
    <dbReference type="NCBI Taxonomy" id="2918883"/>
    <lineage>
        <taxon>Eukaryota</taxon>
        <taxon>Metamonada</taxon>
        <taxon>Carpediemonas-like organisms</taxon>
        <taxon>Aduncisulcus</taxon>
    </lineage>
</organism>
<feature type="binding site" evidence="3">
    <location>
        <position position="599"/>
    </location>
    <ligand>
        <name>ATP</name>
        <dbReference type="ChEBI" id="CHEBI:30616"/>
    </ligand>
</feature>
<feature type="region of interest" description="Disordered" evidence="4">
    <location>
        <begin position="534"/>
        <end position="554"/>
    </location>
</feature>
<protein>
    <recommendedName>
        <fullName evidence="5">Protein kinase domain-containing protein</fullName>
    </recommendedName>
</protein>
<comment type="caution">
    <text evidence="6">The sequence shown here is derived from an EMBL/GenBank/DDBJ whole genome shotgun (WGS) entry which is preliminary data.</text>
</comment>
<dbReference type="Pfam" id="PF00069">
    <property type="entry name" value="Pkinase"/>
    <property type="match status" value="1"/>
</dbReference>
<feature type="region of interest" description="Disordered" evidence="4">
    <location>
        <begin position="923"/>
        <end position="954"/>
    </location>
</feature>
<evidence type="ECO:0000313" key="7">
    <source>
        <dbReference type="Proteomes" id="UP001057375"/>
    </source>
</evidence>
<dbReference type="InterPro" id="IPR011009">
    <property type="entry name" value="Kinase-like_dom_sf"/>
</dbReference>
<evidence type="ECO:0000256" key="2">
    <source>
        <dbReference type="ARBA" id="ARBA00022840"/>
    </source>
</evidence>
<dbReference type="SUPFAM" id="SSF56112">
    <property type="entry name" value="Protein kinase-like (PK-like)"/>
    <property type="match status" value="1"/>
</dbReference>
<accession>A0ABQ5KQM3</accession>
<dbReference type="PANTHER" id="PTHR44167:SF30">
    <property type="entry name" value="PHOSPHORYLASE KINASE"/>
    <property type="match status" value="1"/>
</dbReference>
<dbReference type="InterPro" id="IPR017441">
    <property type="entry name" value="Protein_kinase_ATP_BS"/>
</dbReference>
<evidence type="ECO:0000256" key="3">
    <source>
        <dbReference type="PROSITE-ProRule" id="PRU10141"/>
    </source>
</evidence>
<dbReference type="PROSITE" id="PS50011">
    <property type="entry name" value="PROTEIN_KINASE_DOM"/>
    <property type="match status" value="1"/>
</dbReference>
<dbReference type="Gene3D" id="1.10.510.10">
    <property type="entry name" value="Transferase(Phosphotransferase) domain 1"/>
    <property type="match status" value="1"/>
</dbReference>
<keyword evidence="1 3" id="KW-0547">Nucleotide-binding</keyword>
<dbReference type="CDD" id="cd00180">
    <property type="entry name" value="PKc"/>
    <property type="match status" value="1"/>
</dbReference>